<evidence type="ECO:0000256" key="1">
    <source>
        <dbReference type="ARBA" id="ARBA00001973"/>
    </source>
</evidence>
<dbReference type="AlphaFoldDB" id="A0A8K0RHY8"/>
<keyword evidence="8" id="KW-0503">Monooxygenase</keyword>
<comment type="subcellular location">
    <subcellularLocation>
        <location evidence="2">Secreted</location>
    </subcellularLocation>
</comment>
<evidence type="ECO:0000256" key="2">
    <source>
        <dbReference type="ARBA" id="ARBA00004613"/>
    </source>
</evidence>
<comment type="caution">
    <text evidence="13">The sequence shown here is derived from an EMBL/GenBank/DDBJ whole genome shotgun (WGS) entry which is preliminary data.</text>
</comment>
<comment type="similarity">
    <text evidence="11">Belongs to the polysaccharide monooxygenase AA14 family.</text>
</comment>
<accession>A0A8K0RHY8</accession>
<keyword evidence="9" id="KW-1015">Disulfide bond</keyword>
<dbReference type="OrthoDB" id="2019572at2759"/>
<reference evidence="13" key="1">
    <citation type="journal article" date="2021" name="Nat. Commun.">
        <title>Genetic determinants of endophytism in the Arabidopsis root mycobiome.</title>
        <authorList>
            <person name="Mesny F."/>
            <person name="Miyauchi S."/>
            <person name="Thiergart T."/>
            <person name="Pickel B."/>
            <person name="Atanasova L."/>
            <person name="Karlsson M."/>
            <person name="Huettel B."/>
            <person name="Barry K.W."/>
            <person name="Haridas S."/>
            <person name="Chen C."/>
            <person name="Bauer D."/>
            <person name="Andreopoulos W."/>
            <person name="Pangilinan J."/>
            <person name="LaButti K."/>
            <person name="Riley R."/>
            <person name="Lipzen A."/>
            <person name="Clum A."/>
            <person name="Drula E."/>
            <person name="Henrissat B."/>
            <person name="Kohler A."/>
            <person name="Grigoriev I.V."/>
            <person name="Martin F.M."/>
            <person name="Hacquard S."/>
        </authorList>
    </citation>
    <scope>NUCLEOTIDE SEQUENCE</scope>
    <source>
        <strain evidence="13">MPI-SDFR-AT-0120</strain>
    </source>
</reference>
<evidence type="ECO:0000256" key="11">
    <source>
        <dbReference type="ARBA" id="ARBA00046340"/>
    </source>
</evidence>
<dbReference type="InterPro" id="IPR054497">
    <property type="entry name" value="LPMO_AA14"/>
</dbReference>
<evidence type="ECO:0000256" key="8">
    <source>
        <dbReference type="ARBA" id="ARBA00023033"/>
    </source>
</evidence>
<keyword evidence="10" id="KW-0325">Glycoprotein</keyword>
<dbReference type="Proteomes" id="UP000813461">
    <property type="component" value="Unassembled WGS sequence"/>
</dbReference>
<proteinExistence type="inferred from homology"/>
<evidence type="ECO:0000313" key="14">
    <source>
        <dbReference type="Proteomes" id="UP000813461"/>
    </source>
</evidence>
<dbReference type="EMBL" id="JAGMVJ010000002">
    <property type="protein sequence ID" value="KAH7093641.1"/>
    <property type="molecule type" value="Genomic_DNA"/>
</dbReference>
<gene>
    <name evidence="13" type="ORF">FB567DRAFT_557462</name>
</gene>
<evidence type="ECO:0000256" key="3">
    <source>
        <dbReference type="ARBA" id="ARBA00022525"/>
    </source>
</evidence>
<dbReference type="GO" id="GO:0046872">
    <property type="term" value="F:metal ion binding"/>
    <property type="evidence" value="ECO:0007669"/>
    <property type="project" value="UniProtKB-KW"/>
</dbReference>
<evidence type="ECO:0000256" key="10">
    <source>
        <dbReference type="ARBA" id="ARBA00023180"/>
    </source>
</evidence>
<dbReference type="GO" id="GO:0005576">
    <property type="term" value="C:extracellular region"/>
    <property type="evidence" value="ECO:0007669"/>
    <property type="project" value="UniProtKB-SubCell"/>
</dbReference>
<keyword evidence="14" id="KW-1185">Reference proteome</keyword>
<dbReference type="GO" id="GO:0004497">
    <property type="term" value="F:monooxygenase activity"/>
    <property type="evidence" value="ECO:0007669"/>
    <property type="project" value="UniProtKB-KW"/>
</dbReference>
<keyword evidence="4" id="KW-0479">Metal-binding</keyword>
<keyword evidence="5" id="KW-0732">Signal</keyword>
<evidence type="ECO:0000256" key="6">
    <source>
        <dbReference type="ARBA" id="ARBA00023002"/>
    </source>
</evidence>
<protein>
    <submittedName>
        <fullName evidence="13">Uncharacterized protein</fullName>
    </submittedName>
</protein>
<keyword evidence="3" id="KW-0964">Secreted</keyword>
<keyword evidence="7" id="KW-0186">Copper</keyword>
<feature type="region of interest" description="Disordered" evidence="12">
    <location>
        <begin position="335"/>
        <end position="375"/>
    </location>
</feature>
<organism evidence="13 14">
    <name type="scientific">Paraphoma chrysanthemicola</name>
    <dbReference type="NCBI Taxonomy" id="798071"/>
    <lineage>
        <taxon>Eukaryota</taxon>
        <taxon>Fungi</taxon>
        <taxon>Dikarya</taxon>
        <taxon>Ascomycota</taxon>
        <taxon>Pezizomycotina</taxon>
        <taxon>Dothideomycetes</taxon>
        <taxon>Pleosporomycetidae</taxon>
        <taxon>Pleosporales</taxon>
        <taxon>Pleosporineae</taxon>
        <taxon>Phaeosphaeriaceae</taxon>
        <taxon>Paraphoma</taxon>
    </lineage>
</organism>
<dbReference type="Pfam" id="PF22810">
    <property type="entry name" value="LPMO_AA14"/>
    <property type="match status" value="1"/>
</dbReference>
<evidence type="ECO:0000256" key="4">
    <source>
        <dbReference type="ARBA" id="ARBA00022723"/>
    </source>
</evidence>
<name>A0A8K0RHY8_9PLEO</name>
<feature type="compositionally biased region" description="Basic residues" evidence="12">
    <location>
        <begin position="364"/>
        <end position="375"/>
    </location>
</feature>
<evidence type="ECO:0000256" key="12">
    <source>
        <dbReference type="SAM" id="MobiDB-lite"/>
    </source>
</evidence>
<evidence type="ECO:0000256" key="7">
    <source>
        <dbReference type="ARBA" id="ARBA00023008"/>
    </source>
</evidence>
<evidence type="ECO:0000256" key="9">
    <source>
        <dbReference type="ARBA" id="ARBA00023157"/>
    </source>
</evidence>
<comment type="cofactor">
    <cofactor evidence="1">
        <name>Cu(2+)</name>
        <dbReference type="ChEBI" id="CHEBI:29036"/>
    </cofactor>
</comment>
<sequence>MYCRGGADANKDDQNTNLVVNPLYNLAKADWWFQHHRGCDKVPPKAGEFLELPANGNVTVELAHNRAFTTLSYNGNLVTDWPDGKTHPEDWNGFNTDGTPAVCLKDDGALHTYNESSAGGTAFAISYTPDLASVTMENLVVFTTRYHTPWKRVATYAVPDLPACPEGGCTCAWLWIPNGCGEANMYMQGFKCNVTNASPTAKPLAKAQVPVYCENEPGKCVKGAKQMLAWHQLTGNNIETKAGVTPNYNAKCGWEEGAQTDIFEAGEGEGTVVSSSRAAVPLPSSTSVVLSSVIVRSVVASSSASAIVTPSAVATPSPVKDAVLSSVVYNSASFTSPTATPTKHAGVKPSRTKSAGVKPSKACSIRRRRYAASRK</sequence>
<keyword evidence="6" id="KW-0560">Oxidoreductase</keyword>
<evidence type="ECO:0000313" key="13">
    <source>
        <dbReference type="EMBL" id="KAH7093641.1"/>
    </source>
</evidence>
<evidence type="ECO:0000256" key="5">
    <source>
        <dbReference type="ARBA" id="ARBA00022729"/>
    </source>
</evidence>